<accession>A0ABQ8S2Z1</accession>
<proteinExistence type="predicted"/>
<comment type="caution">
    <text evidence="1">The sequence shown here is derived from an EMBL/GenBank/DDBJ whole genome shotgun (WGS) entry which is preliminary data.</text>
</comment>
<name>A0ABQ8S2Z1_PERAM</name>
<evidence type="ECO:0000313" key="2">
    <source>
        <dbReference type="Proteomes" id="UP001148838"/>
    </source>
</evidence>
<keyword evidence="2" id="KW-1185">Reference proteome</keyword>
<gene>
    <name evidence="1" type="ORF">ANN_24382</name>
</gene>
<reference evidence="1 2" key="1">
    <citation type="journal article" date="2022" name="Allergy">
        <title>Genome assembly and annotation of Periplaneta americana reveal a comprehensive cockroach allergen profile.</title>
        <authorList>
            <person name="Wang L."/>
            <person name="Xiong Q."/>
            <person name="Saelim N."/>
            <person name="Wang L."/>
            <person name="Nong W."/>
            <person name="Wan A.T."/>
            <person name="Shi M."/>
            <person name="Liu X."/>
            <person name="Cao Q."/>
            <person name="Hui J.H.L."/>
            <person name="Sookrung N."/>
            <person name="Leung T.F."/>
            <person name="Tungtrongchitr A."/>
            <person name="Tsui S.K.W."/>
        </authorList>
    </citation>
    <scope>NUCLEOTIDE SEQUENCE [LARGE SCALE GENOMIC DNA]</scope>
    <source>
        <strain evidence="1">PWHHKU_190912</strain>
    </source>
</reference>
<dbReference type="Proteomes" id="UP001148838">
    <property type="component" value="Unassembled WGS sequence"/>
</dbReference>
<sequence length="305" mass="35121">MFTHYLIVRSTVEVNVTTNSISEAEEMPAVRSNLRQQSSSEEISRPCGRLHRNRAFSRQVRRRPEGTKTAVNENDISSLSSELKEIDNETASSLAVKQRRSVLEEKLNDKPNDFYADLAQEISRTINLAKDGFSVSVVINEKTTDLFLPLSKTIESAAAFVKLNKEKISRIRKESKECEDKGVGISTPNKVRRPPANEVELDDMDKCIIRREVHKYSVYKELPTLGKLHKICKREREISFKGSKETLRKLLSMGLTFKKCKDKRKYQIERSDTVARYLPGRNMVPHPLHCPQMLARRKRVRSLYK</sequence>
<dbReference type="EMBL" id="JAJSOF020000037">
    <property type="protein sequence ID" value="KAJ4428363.1"/>
    <property type="molecule type" value="Genomic_DNA"/>
</dbReference>
<evidence type="ECO:0000313" key="1">
    <source>
        <dbReference type="EMBL" id="KAJ4428363.1"/>
    </source>
</evidence>
<organism evidence="1 2">
    <name type="scientific">Periplaneta americana</name>
    <name type="common">American cockroach</name>
    <name type="synonym">Blatta americana</name>
    <dbReference type="NCBI Taxonomy" id="6978"/>
    <lineage>
        <taxon>Eukaryota</taxon>
        <taxon>Metazoa</taxon>
        <taxon>Ecdysozoa</taxon>
        <taxon>Arthropoda</taxon>
        <taxon>Hexapoda</taxon>
        <taxon>Insecta</taxon>
        <taxon>Pterygota</taxon>
        <taxon>Neoptera</taxon>
        <taxon>Polyneoptera</taxon>
        <taxon>Dictyoptera</taxon>
        <taxon>Blattodea</taxon>
        <taxon>Blattoidea</taxon>
        <taxon>Blattidae</taxon>
        <taxon>Blattinae</taxon>
        <taxon>Periplaneta</taxon>
    </lineage>
</organism>
<protein>
    <submittedName>
        <fullName evidence="1">Uncharacterized protein</fullName>
    </submittedName>
</protein>